<name>A0A1H5XZL0_9GAMM</name>
<organism evidence="3 4">
    <name type="scientific">Marinobacterium lutimaris</name>
    <dbReference type="NCBI Taxonomy" id="568106"/>
    <lineage>
        <taxon>Bacteria</taxon>
        <taxon>Pseudomonadati</taxon>
        <taxon>Pseudomonadota</taxon>
        <taxon>Gammaproteobacteria</taxon>
        <taxon>Oceanospirillales</taxon>
        <taxon>Oceanospirillaceae</taxon>
        <taxon>Marinobacterium</taxon>
    </lineage>
</organism>
<dbReference type="InterPro" id="IPR020904">
    <property type="entry name" value="Sc_DH/Rdtase_CS"/>
</dbReference>
<keyword evidence="4" id="KW-1185">Reference proteome</keyword>
<dbReference type="OrthoDB" id="9803333at2"/>
<protein>
    <submittedName>
        <fullName evidence="3">NAD(P)-dependent dehydrogenase, short-chain alcohol dehydrogenase family</fullName>
    </submittedName>
</protein>
<dbReference type="Pfam" id="PF13561">
    <property type="entry name" value="adh_short_C2"/>
    <property type="match status" value="1"/>
</dbReference>
<dbReference type="Gene3D" id="3.40.50.720">
    <property type="entry name" value="NAD(P)-binding Rossmann-like Domain"/>
    <property type="match status" value="1"/>
</dbReference>
<dbReference type="EMBL" id="FNVQ01000001">
    <property type="protein sequence ID" value="SEG17194.1"/>
    <property type="molecule type" value="Genomic_DNA"/>
</dbReference>
<dbReference type="PRINTS" id="PR00080">
    <property type="entry name" value="SDRFAMILY"/>
</dbReference>
<dbReference type="SUPFAM" id="SSF51735">
    <property type="entry name" value="NAD(P)-binding Rossmann-fold domains"/>
    <property type="match status" value="1"/>
</dbReference>
<dbReference type="PANTHER" id="PTHR42760:SF40">
    <property type="entry name" value="3-OXOACYL-[ACYL-CARRIER-PROTEIN] REDUCTASE, CHLOROPLASTIC"/>
    <property type="match status" value="1"/>
</dbReference>
<feature type="domain" description="Ketoreductase" evidence="2">
    <location>
        <begin position="4"/>
        <end position="190"/>
    </location>
</feature>
<evidence type="ECO:0000313" key="4">
    <source>
        <dbReference type="Proteomes" id="UP000236745"/>
    </source>
</evidence>
<evidence type="ECO:0000256" key="1">
    <source>
        <dbReference type="ARBA" id="ARBA00006484"/>
    </source>
</evidence>
<evidence type="ECO:0000259" key="2">
    <source>
        <dbReference type="SMART" id="SM00822"/>
    </source>
</evidence>
<dbReference type="InterPro" id="IPR002347">
    <property type="entry name" value="SDR_fam"/>
</dbReference>
<dbReference type="Proteomes" id="UP000236745">
    <property type="component" value="Unassembled WGS sequence"/>
</dbReference>
<proteinExistence type="inferred from homology"/>
<dbReference type="RefSeq" id="WP_104002455.1">
    <property type="nucleotide sequence ID" value="NZ_FNVQ01000001.1"/>
</dbReference>
<dbReference type="PANTHER" id="PTHR42760">
    <property type="entry name" value="SHORT-CHAIN DEHYDROGENASES/REDUCTASES FAMILY MEMBER"/>
    <property type="match status" value="1"/>
</dbReference>
<dbReference type="AlphaFoldDB" id="A0A1H5XZL0"/>
<sequence length="260" mass="26986">MNRKVALVTGAARGIGLATARTLAAENYSVALVDLDGDLACEKAREMAGQLAGGHSGYALDVCDTDQVVELVERIERDQGPITALVNNAGVADQPVCTLEQQSAPFLQLLEVHLGGTFELSRACVARMLARGGGTIVNLSSIAGFGGIPGRNAYSAAKAGISAMTRSMACEWARRGIRVNAVAPGYVSTELVKGLAGAGALDDHALRRRTPMGRLAEPCEIAEAIAFLLSDKASYITGTTLHVDGGWLALGAPETALPDI</sequence>
<dbReference type="SMART" id="SM00822">
    <property type="entry name" value="PKS_KR"/>
    <property type="match status" value="1"/>
</dbReference>
<dbReference type="PRINTS" id="PR00081">
    <property type="entry name" value="GDHRDH"/>
</dbReference>
<dbReference type="GO" id="GO:0030497">
    <property type="term" value="P:fatty acid elongation"/>
    <property type="evidence" value="ECO:0007669"/>
    <property type="project" value="TreeGrafter"/>
</dbReference>
<dbReference type="GO" id="GO:0016616">
    <property type="term" value="F:oxidoreductase activity, acting on the CH-OH group of donors, NAD or NADP as acceptor"/>
    <property type="evidence" value="ECO:0007669"/>
    <property type="project" value="TreeGrafter"/>
</dbReference>
<dbReference type="InterPro" id="IPR036291">
    <property type="entry name" value="NAD(P)-bd_dom_sf"/>
</dbReference>
<reference evidence="3 4" key="1">
    <citation type="submission" date="2016-10" db="EMBL/GenBank/DDBJ databases">
        <authorList>
            <person name="de Groot N.N."/>
        </authorList>
    </citation>
    <scope>NUCLEOTIDE SEQUENCE [LARGE SCALE GENOMIC DNA]</scope>
    <source>
        <strain evidence="3 4">DSM 22012</strain>
    </source>
</reference>
<accession>A0A1H5XZL0</accession>
<comment type="similarity">
    <text evidence="1">Belongs to the short-chain dehydrogenases/reductases (SDR) family.</text>
</comment>
<dbReference type="FunFam" id="3.40.50.720:FF:000084">
    <property type="entry name" value="Short-chain dehydrogenase reductase"/>
    <property type="match status" value="1"/>
</dbReference>
<dbReference type="InterPro" id="IPR057326">
    <property type="entry name" value="KR_dom"/>
</dbReference>
<gene>
    <name evidence="3" type="ORF">SAMN05444390_1011563</name>
</gene>
<dbReference type="PROSITE" id="PS00061">
    <property type="entry name" value="ADH_SHORT"/>
    <property type="match status" value="1"/>
</dbReference>
<evidence type="ECO:0000313" key="3">
    <source>
        <dbReference type="EMBL" id="SEG17194.1"/>
    </source>
</evidence>